<reference evidence="1 2" key="1">
    <citation type="submission" date="2015-09" db="EMBL/GenBank/DDBJ databases">
        <title>Draft genome sequence of Kouleothrix aurantiaca JCM 19913.</title>
        <authorList>
            <person name="Hemp J."/>
        </authorList>
    </citation>
    <scope>NUCLEOTIDE SEQUENCE [LARGE SCALE GENOMIC DNA]</scope>
    <source>
        <strain evidence="1 2">COM-B</strain>
    </source>
</reference>
<dbReference type="PANTHER" id="PTHR39328:SF1">
    <property type="entry name" value="BLL2871 PROTEIN"/>
    <property type="match status" value="1"/>
</dbReference>
<sequence length="159" mass="15563">MSTRIIATFSIVARDPANGDLGAAVASKFLAVGSVVPWAQAGAGALATQALANIGFGPRGLALMAAGQSADAALAALLADDPDREQRPVGLVDAQGRAAAHTGAACFSWAGHHVGAGFAAQGNILAGPEVVDALAHAFTNADGELAERLLAALAAGDAA</sequence>
<feature type="non-terminal residue" evidence="1">
    <location>
        <position position="159"/>
    </location>
</feature>
<comment type="caution">
    <text evidence="1">The sequence shown here is derived from an EMBL/GenBank/DDBJ whole genome shotgun (WGS) entry which is preliminary data.</text>
</comment>
<dbReference type="Pfam" id="PF06267">
    <property type="entry name" value="DUF1028"/>
    <property type="match status" value="1"/>
</dbReference>
<protein>
    <submittedName>
        <fullName evidence="1">Fimbrial assembly protein FimA</fullName>
    </submittedName>
</protein>
<dbReference type="EMBL" id="LJCR01000660">
    <property type="protein sequence ID" value="KPV52098.1"/>
    <property type="molecule type" value="Genomic_DNA"/>
</dbReference>
<evidence type="ECO:0000313" key="2">
    <source>
        <dbReference type="Proteomes" id="UP000050509"/>
    </source>
</evidence>
<proteinExistence type="predicted"/>
<dbReference type="Gene3D" id="3.60.20.10">
    <property type="entry name" value="Glutamine Phosphoribosylpyrophosphate, subunit 1, domain 1"/>
    <property type="match status" value="1"/>
</dbReference>
<organism evidence="1 2">
    <name type="scientific">Kouleothrix aurantiaca</name>
    <dbReference type="NCBI Taxonomy" id="186479"/>
    <lineage>
        <taxon>Bacteria</taxon>
        <taxon>Bacillati</taxon>
        <taxon>Chloroflexota</taxon>
        <taxon>Chloroflexia</taxon>
        <taxon>Chloroflexales</taxon>
        <taxon>Roseiflexineae</taxon>
        <taxon>Roseiflexaceae</taxon>
        <taxon>Kouleothrix</taxon>
    </lineage>
</organism>
<dbReference type="Proteomes" id="UP000050509">
    <property type="component" value="Unassembled WGS sequence"/>
</dbReference>
<dbReference type="PANTHER" id="PTHR39328">
    <property type="entry name" value="BLL2871 PROTEIN"/>
    <property type="match status" value="1"/>
</dbReference>
<dbReference type="AlphaFoldDB" id="A0A0P9DPN9"/>
<keyword evidence="2" id="KW-1185">Reference proteome</keyword>
<gene>
    <name evidence="1" type="ORF">SE17_17480</name>
</gene>
<dbReference type="SUPFAM" id="SSF56235">
    <property type="entry name" value="N-terminal nucleophile aminohydrolases (Ntn hydrolases)"/>
    <property type="match status" value="1"/>
</dbReference>
<dbReference type="InterPro" id="IPR010430">
    <property type="entry name" value="DUF1028"/>
</dbReference>
<dbReference type="InterPro" id="IPR029055">
    <property type="entry name" value="Ntn_hydrolases_N"/>
</dbReference>
<accession>A0A0P9DPN9</accession>
<name>A0A0P9DPN9_9CHLR</name>
<evidence type="ECO:0000313" key="1">
    <source>
        <dbReference type="EMBL" id="KPV52098.1"/>
    </source>
</evidence>